<comment type="caution">
    <text evidence="1">The sequence shown here is derived from an EMBL/GenBank/DDBJ whole genome shotgun (WGS) entry which is preliminary data.</text>
</comment>
<reference evidence="2" key="1">
    <citation type="journal article" date="2019" name="Int. J. Syst. Evol. Microbiol.">
        <title>The Global Catalogue of Microorganisms (GCM) 10K type strain sequencing project: providing services to taxonomists for standard genome sequencing and annotation.</title>
        <authorList>
            <consortium name="The Broad Institute Genomics Platform"/>
            <consortium name="The Broad Institute Genome Sequencing Center for Infectious Disease"/>
            <person name="Wu L."/>
            <person name="Ma J."/>
        </authorList>
    </citation>
    <scope>NUCLEOTIDE SEQUENCE [LARGE SCALE GENOMIC DNA]</scope>
    <source>
        <strain evidence="2">CECT 8289</strain>
    </source>
</reference>
<keyword evidence="2" id="KW-1185">Reference proteome</keyword>
<organism evidence="1 2">
    <name type="scientific">Ferruginibacter yonginensis</name>
    <dbReference type="NCBI Taxonomy" id="1310416"/>
    <lineage>
        <taxon>Bacteria</taxon>
        <taxon>Pseudomonadati</taxon>
        <taxon>Bacteroidota</taxon>
        <taxon>Chitinophagia</taxon>
        <taxon>Chitinophagales</taxon>
        <taxon>Chitinophagaceae</taxon>
        <taxon>Ferruginibacter</taxon>
    </lineage>
</organism>
<sequence>MNVYNYIDKNKTRELHYSYTEFNSIIENAGYKQEKNGFLHLFFDWSVIKHWSFEYELYNENQLTSYFKNTDPVVKIQTL</sequence>
<dbReference type="Proteomes" id="UP001595907">
    <property type="component" value="Unassembled WGS sequence"/>
</dbReference>
<name>A0ABV8QVB1_9BACT</name>
<accession>A0ABV8QVB1</accession>
<dbReference type="EMBL" id="JBHSCZ010000003">
    <property type="protein sequence ID" value="MFC4263662.1"/>
    <property type="molecule type" value="Genomic_DNA"/>
</dbReference>
<protein>
    <submittedName>
        <fullName evidence="1">Uncharacterized protein</fullName>
    </submittedName>
</protein>
<evidence type="ECO:0000313" key="2">
    <source>
        <dbReference type="Proteomes" id="UP001595907"/>
    </source>
</evidence>
<proteinExistence type="predicted"/>
<dbReference type="RefSeq" id="WP_379710558.1">
    <property type="nucleotide sequence ID" value="NZ_JBHSCZ010000003.1"/>
</dbReference>
<gene>
    <name evidence="1" type="ORF">ACFOWM_12275</name>
</gene>
<evidence type="ECO:0000313" key="1">
    <source>
        <dbReference type="EMBL" id="MFC4263662.1"/>
    </source>
</evidence>